<name>A0A167KEQ7_9GAMM</name>
<dbReference type="PANTHER" id="PTHR33931:SF2">
    <property type="entry name" value="HOLIN-LIKE PROTEIN CIDA"/>
    <property type="match status" value="1"/>
</dbReference>
<dbReference type="Pfam" id="PF03788">
    <property type="entry name" value="LrgA"/>
    <property type="match status" value="1"/>
</dbReference>
<dbReference type="InterPro" id="IPR005538">
    <property type="entry name" value="LrgA/CidA"/>
</dbReference>
<evidence type="ECO:0000256" key="6">
    <source>
        <dbReference type="SAM" id="Phobius"/>
    </source>
</evidence>
<evidence type="ECO:0000256" key="5">
    <source>
        <dbReference type="ARBA" id="ARBA00023136"/>
    </source>
</evidence>
<dbReference type="EMBL" id="AUYC01000031">
    <property type="protein sequence ID" value="KZN62685.1"/>
    <property type="molecule type" value="Genomic_DNA"/>
</dbReference>
<dbReference type="AlphaFoldDB" id="A0A167KEQ7"/>
<dbReference type="RefSeq" id="WP_196766413.1">
    <property type="nucleotide sequence ID" value="NZ_AUYC01000031.1"/>
</dbReference>
<sequence>MLIALTGVNFPAPLVGLIVLFLLLIFNIINPDKLAPISLLLIKYLPLFFIPVGVGFISHLTMIAEHIVLISLLLTVLPIIILFCVGKLAAKGQYRD</sequence>
<dbReference type="Proteomes" id="UP000076486">
    <property type="component" value="Unassembled WGS sequence"/>
</dbReference>
<comment type="caution">
    <text evidence="7">The sequence shown here is derived from an EMBL/GenBank/DDBJ whole genome shotgun (WGS) entry which is preliminary data.</text>
</comment>
<evidence type="ECO:0000313" key="7">
    <source>
        <dbReference type="EMBL" id="KZN62685.1"/>
    </source>
</evidence>
<keyword evidence="5 6" id="KW-0472">Membrane</keyword>
<feature type="transmembrane region" description="Helical" evidence="6">
    <location>
        <begin position="67"/>
        <end position="90"/>
    </location>
</feature>
<evidence type="ECO:0000256" key="3">
    <source>
        <dbReference type="ARBA" id="ARBA00022692"/>
    </source>
</evidence>
<evidence type="ECO:0000256" key="1">
    <source>
        <dbReference type="ARBA" id="ARBA00004651"/>
    </source>
</evidence>
<dbReference type="PATRIC" id="fig|1365248.3.peg.2831"/>
<evidence type="ECO:0008006" key="9">
    <source>
        <dbReference type="Google" id="ProtNLM"/>
    </source>
</evidence>
<reference evidence="7 8" key="1">
    <citation type="submission" date="2013-07" db="EMBL/GenBank/DDBJ databases">
        <title>Comparative Genomic and Metabolomic Analysis of Twelve Strains of Pseudoalteromonas luteoviolacea.</title>
        <authorList>
            <person name="Vynne N.G."/>
            <person name="Mansson M."/>
            <person name="Gram L."/>
        </authorList>
    </citation>
    <scope>NUCLEOTIDE SEQUENCE [LARGE SCALE GENOMIC DNA]</scope>
    <source>
        <strain evidence="7 8">CPMOR-1</strain>
    </source>
</reference>
<gene>
    <name evidence="7" type="ORF">N473_18855</name>
</gene>
<feature type="transmembrane region" description="Helical" evidence="6">
    <location>
        <begin position="41"/>
        <end position="61"/>
    </location>
</feature>
<keyword evidence="4 6" id="KW-1133">Transmembrane helix</keyword>
<evidence type="ECO:0000313" key="8">
    <source>
        <dbReference type="Proteomes" id="UP000076486"/>
    </source>
</evidence>
<evidence type="ECO:0000256" key="2">
    <source>
        <dbReference type="ARBA" id="ARBA00022475"/>
    </source>
</evidence>
<protein>
    <recommendedName>
        <fullName evidence="9">LrgA</fullName>
    </recommendedName>
</protein>
<dbReference type="PANTHER" id="PTHR33931">
    <property type="entry name" value="HOLIN-LIKE PROTEIN CIDA-RELATED"/>
    <property type="match status" value="1"/>
</dbReference>
<proteinExistence type="predicted"/>
<evidence type="ECO:0000256" key="4">
    <source>
        <dbReference type="ARBA" id="ARBA00022989"/>
    </source>
</evidence>
<feature type="transmembrane region" description="Helical" evidence="6">
    <location>
        <begin position="12"/>
        <end position="29"/>
    </location>
</feature>
<accession>A0A167KEQ7</accession>
<keyword evidence="3 6" id="KW-0812">Transmembrane</keyword>
<dbReference type="GO" id="GO:0005886">
    <property type="term" value="C:plasma membrane"/>
    <property type="evidence" value="ECO:0007669"/>
    <property type="project" value="UniProtKB-SubCell"/>
</dbReference>
<keyword evidence="2" id="KW-1003">Cell membrane</keyword>
<organism evidence="7 8">
    <name type="scientific">Pseudoalteromonas luteoviolacea CPMOR-1</name>
    <dbReference type="NCBI Taxonomy" id="1365248"/>
    <lineage>
        <taxon>Bacteria</taxon>
        <taxon>Pseudomonadati</taxon>
        <taxon>Pseudomonadota</taxon>
        <taxon>Gammaproteobacteria</taxon>
        <taxon>Alteromonadales</taxon>
        <taxon>Pseudoalteromonadaceae</taxon>
        <taxon>Pseudoalteromonas</taxon>
    </lineage>
</organism>
<comment type="subcellular location">
    <subcellularLocation>
        <location evidence="1">Cell membrane</location>
        <topology evidence="1">Multi-pass membrane protein</topology>
    </subcellularLocation>
</comment>